<feature type="domain" description="PhnB-like" evidence="1">
    <location>
        <begin position="136"/>
        <end position="257"/>
    </location>
</feature>
<dbReference type="EMBL" id="PGFG01000001">
    <property type="protein sequence ID" value="PJJ76019.1"/>
    <property type="molecule type" value="Genomic_DNA"/>
</dbReference>
<keyword evidence="3" id="KW-1185">Reference proteome</keyword>
<dbReference type="CDD" id="cd06588">
    <property type="entry name" value="PhnB_like"/>
    <property type="match status" value="2"/>
</dbReference>
<dbReference type="GO" id="GO:0032259">
    <property type="term" value="P:methylation"/>
    <property type="evidence" value="ECO:0007669"/>
    <property type="project" value="UniProtKB-KW"/>
</dbReference>
<sequence length="298" mass="34147">MQMNRKLVPHLWFDKEAREAATFYCSLFSNSRITHVTQLHDTPSGDAEVVNFILAGQPFMAISAGPHFTFNPAISFMVHCHSADEVDRLWQQLSKDCRQVLIPLSSYSWSHRYAWLADKYGLNWQIMLTSSPIRQKIMPDCLFTGPVFGKAGEAMLFYRNVFSSSQQGNVSHYRDMDDSSSYPEAIAYAEFQLENLWMIVMDGPGEHAFTFNESVSFVVNCDTQQEIDTYWQHLSAVPEAEQCGWCKDRYGISWQIVPAVLDEMMAQGSPEQVRRITKAFLNMKKLDMETLKQAYALS</sequence>
<comment type="caution">
    <text evidence="2">The sequence shown here is derived from an EMBL/GenBank/DDBJ whole genome shotgun (WGS) entry which is preliminary data.</text>
</comment>
<dbReference type="Gene3D" id="3.30.720.110">
    <property type="match status" value="1"/>
</dbReference>
<organism evidence="2 3">
    <name type="scientific">Thermoflavifilum aggregans</name>
    <dbReference type="NCBI Taxonomy" id="454188"/>
    <lineage>
        <taxon>Bacteria</taxon>
        <taxon>Pseudomonadati</taxon>
        <taxon>Bacteroidota</taxon>
        <taxon>Chitinophagia</taxon>
        <taxon>Chitinophagales</taxon>
        <taxon>Chitinophagaceae</taxon>
        <taxon>Thermoflavifilum</taxon>
    </lineage>
</organism>
<keyword evidence="2" id="KW-0489">Methyltransferase</keyword>
<keyword evidence="2" id="KW-0830">Ubiquinone</keyword>
<keyword evidence="2" id="KW-0808">Transferase</keyword>
<evidence type="ECO:0000259" key="1">
    <source>
        <dbReference type="Pfam" id="PF06983"/>
    </source>
</evidence>
<dbReference type="GO" id="GO:0008168">
    <property type="term" value="F:methyltransferase activity"/>
    <property type="evidence" value="ECO:0007669"/>
    <property type="project" value="UniProtKB-KW"/>
</dbReference>
<dbReference type="AlphaFoldDB" id="A0A2M9CVU4"/>
<dbReference type="InterPro" id="IPR028973">
    <property type="entry name" value="PhnB-like"/>
</dbReference>
<dbReference type="Gene3D" id="3.30.720.100">
    <property type="match status" value="1"/>
</dbReference>
<dbReference type="RefSeq" id="WP_211277225.1">
    <property type="nucleotide sequence ID" value="NZ_PGFG01000001.1"/>
</dbReference>
<dbReference type="PANTHER" id="PTHR33990">
    <property type="entry name" value="PROTEIN YJDN-RELATED"/>
    <property type="match status" value="1"/>
</dbReference>
<evidence type="ECO:0000313" key="3">
    <source>
        <dbReference type="Proteomes" id="UP000230000"/>
    </source>
</evidence>
<dbReference type="Gene3D" id="3.10.180.10">
    <property type="entry name" value="2,3-Dihydroxybiphenyl 1,2-Dioxygenase, domain 1"/>
    <property type="match status" value="1"/>
</dbReference>
<protein>
    <submittedName>
        <fullName evidence="2">Putative 3-demethylubiquinone-9 3-methyltransferase (Glyoxalase superfamily)</fullName>
    </submittedName>
</protein>
<accession>A0A2M9CVU4</accession>
<dbReference type="SUPFAM" id="SSF54593">
    <property type="entry name" value="Glyoxalase/Bleomycin resistance protein/Dihydroxybiphenyl dioxygenase"/>
    <property type="match status" value="2"/>
</dbReference>
<gene>
    <name evidence="2" type="ORF">BXY57_1613</name>
</gene>
<reference evidence="2 3" key="1">
    <citation type="submission" date="2017-11" db="EMBL/GenBank/DDBJ databases">
        <title>Genomic Encyclopedia of Archaeal and Bacterial Type Strains, Phase II (KMG-II): From Individual Species to Whole Genera.</title>
        <authorList>
            <person name="Goeker M."/>
        </authorList>
    </citation>
    <scope>NUCLEOTIDE SEQUENCE [LARGE SCALE GENOMIC DNA]</scope>
    <source>
        <strain evidence="2 3">DSM 27268</strain>
    </source>
</reference>
<dbReference type="InterPro" id="IPR029068">
    <property type="entry name" value="Glyas_Bleomycin-R_OHBP_Dase"/>
</dbReference>
<name>A0A2M9CVU4_9BACT</name>
<dbReference type="Proteomes" id="UP000230000">
    <property type="component" value="Unassembled WGS sequence"/>
</dbReference>
<dbReference type="Pfam" id="PF06983">
    <property type="entry name" value="3-dmu-9_3-mt"/>
    <property type="match status" value="2"/>
</dbReference>
<proteinExistence type="predicted"/>
<evidence type="ECO:0000313" key="2">
    <source>
        <dbReference type="EMBL" id="PJJ76019.1"/>
    </source>
</evidence>
<feature type="domain" description="PhnB-like" evidence="1">
    <location>
        <begin position="6"/>
        <end position="127"/>
    </location>
</feature>